<dbReference type="PROSITE" id="PS50005">
    <property type="entry name" value="TPR"/>
    <property type="match status" value="1"/>
</dbReference>
<sequence length="432" mass="47716">MAGLHCWTCWNPTTDNRYTCHDCESLEELRGIGDAVNDAAVRVGTAVAAGLGEVAWEIAQQREEIRAIDQTLKTPAQTKADEYREIGEESRRRGALSDAESFFGRALDASPLDGRIYIGLAFTHIKEGRFADAGPVLERAKFHVAKSGLESFRLRLLARLAACRGDFVAARKIIATARHRSDGSNGDLSYDEAQYAAQMGEVPRAVELLRQAIGDNPGYAECARTQGCFRPISGQLGEEVWESMVGPHAMESPYNAAVEEFNAVIVPLTRLRLSPTKECMTAVDEAKEMMAKARGLAGSPLRRGRLVVNAVGAMRRAIELAKADVSNFENTAMEARMREASGRHATVRKEEKKWSRHHWADGPGYKPFGIGIVLAAAMIMGMYAQGGPRWGQFLDVAFGFVVALLLILWGIGRRLWWHGLSEDEVRKWLSKR</sequence>
<dbReference type="Proteomes" id="UP000178977">
    <property type="component" value="Unassembled WGS sequence"/>
</dbReference>
<dbReference type="SUPFAM" id="SSF48452">
    <property type="entry name" value="TPR-like"/>
    <property type="match status" value="1"/>
</dbReference>
<evidence type="ECO:0000256" key="1">
    <source>
        <dbReference type="PROSITE-ProRule" id="PRU00339"/>
    </source>
</evidence>
<proteinExistence type="predicted"/>
<evidence type="ECO:0000313" key="4">
    <source>
        <dbReference type="Proteomes" id="UP000178977"/>
    </source>
</evidence>
<reference evidence="3 4" key="1">
    <citation type="journal article" date="2016" name="Nat. Commun.">
        <title>Thousands of microbial genomes shed light on interconnected biogeochemical processes in an aquifer system.</title>
        <authorList>
            <person name="Anantharaman K."/>
            <person name="Brown C.T."/>
            <person name="Hug L.A."/>
            <person name="Sharon I."/>
            <person name="Castelle C.J."/>
            <person name="Probst A.J."/>
            <person name="Thomas B.C."/>
            <person name="Singh A."/>
            <person name="Wilkins M.J."/>
            <person name="Karaoz U."/>
            <person name="Brodie E.L."/>
            <person name="Williams K.H."/>
            <person name="Hubbard S.S."/>
            <person name="Banfield J.F."/>
        </authorList>
    </citation>
    <scope>NUCLEOTIDE SEQUENCE [LARGE SCALE GENOMIC DNA]</scope>
</reference>
<feature type="transmembrane region" description="Helical" evidence="2">
    <location>
        <begin position="390"/>
        <end position="411"/>
    </location>
</feature>
<comment type="caution">
    <text evidence="3">The sequence shown here is derived from an EMBL/GenBank/DDBJ whole genome shotgun (WGS) entry which is preliminary data.</text>
</comment>
<name>A0A1G2LCQ6_9BACT</name>
<evidence type="ECO:0000313" key="3">
    <source>
        <dbReference type="EMBL" id="OHA09324.1"/>
    </source>
</evidence>
<keyword evidence="2" id="KW-0472">Membrane</keyword>
<accession>A0A1G2LCQ6</accession>
<dbReference type="InterPro" id="IPR019734">
    <property type="entry name" value="TPR_rpt"/>
</dbReference>
<keyword evidence="2" id="KW-1133">Transmembrane helix</keyword>
<gene>
    <name evidence="3" type="ORF">A3A44_03410</name>
</gene>
<dbReference type="InterPro" id="IPR011990">
    <property type="entry name" value="TPR-like_helical_dom_sf"/>
</dbReference>
<evidence type="ECO:0000256" key="2">
    <source>
        <dbReference type="SAM" id="Phobius"/>
    </source>
</evidence>
<dbReference type="AlphaFoldDB" id="A0A1G2LCQ6"/>
<protein>
    <submittedName>
        <fullName evidence="3">Uncharacterized protein</fullName>
    </submittedName>
</protein>
<feature type="repeat" description="TPR" evidence="1">
    <location>
        <begin position="80"/>
        <end position="113"/>
    </location>
</feature>
<keyword evidence="1" id="KW-0802">TPR repeat</keyword>
<dbReference type="Gene3D" id="1.25.40.10">
    <property type="entry name" value="Tetratricopeptide repeat domain"/>
    <property type="match status" value="1"/>
</dbReference>
<keyword evidence="2" id="KW-0812">Transmembrane</keyword>
<organism evidence="3 4">
    <name type="scientific">Candidatus Sungbacteria bacterium RIFCSPLOWO2_01_FULL_60_25</name>
    <dbReference type="NCBI Taxonomy" id="1802281"/>
    <lineage>
        <taxon>Bacteria</taxon>
        <taxon>Candidatus Sungiibacteriota</taxon>
    </lineage>
</organism>
<dbReference type="EMBL" id="MHQT01000027">
    <property type="protein sequence ID" value="OHA09324.1"/>
    <property type="molecule type" value="Genomic_DNA"/>
</dbReference>